<sequence>MPGPEALPPPRNGVGLAALILGIVACACSFIPFISEFLAAPCAVAAVVAAFVGWDRIERGVATNRLDTLVGGILGALALGVIALVYLATHSA</sequence>
<keyword evidence="1" id="KW-1133">Transmembrane helix</keyword>
<organism evidence="2 3">
    <name type="scientific">Nocardia lasii</name>
    <dbReference type="NCBI Taxonomy" id="1616107"/>
    <lineage>
        <taxon>Bacteria</taxon>
        <taxon>Bacillati</taxon>
        <taxon>Actinomycetota</taxon>
        <taxon>Actinomycetes</taxon>
        <taxon>Mycobacteriales</taxon>
        <taxon>Nocardiaceae</taxon>
        <taxon>Nocardia</taxon>
    </lineage>
</organism>
<evidence type="ECO:0008006" key="4">
    <source>
        <dbReference type="Google" id="ProtNLM"/>
    </source>
</evidence>
<feature type="transmembrane region" description="Helical" evidence="1">
    <location>
        <begin position="38"/>
        <end position="57"/>
    </location>
</feature>
<evidence type="ECO:0000313" key="2">
    <source>
        <dbReference type="EMBL" id="MFC6013064.1"/>
    </source>
</evidence>
<name>A0ABW1JUA5_9NOCA</name>
<protein>
    <recommendedName>
        <fullName evidence="4">DUF4190 domain-containing protein</fullName>
    </recommendedName>
</protein>
<evidence type="ECO:0000256" key="1">
    <source>
        <dbReference type="SAM" id="Phobius"/>
    </source>
</evidence>
<keyword evidence="3" id="KW-1185">Reference proteome</keyword>
<dbReference type="RefSeq" id="WP_378607732.1">
    <property type="nucleotide sequence ID" value="NZ_JBHSQN010000013.1"/>
</dbReference>
<feature type="transmembrane region" description="Helical" evidence="1">
    <location>
        <begin position="69"/>
        <end position="89"/>
    </location>
</feature>
<comment type="caution">
    <text evidence="2">The sequence shown here is derived from an EMBL/GenBank/DDBJ whole genome shotgun (WGS) entry which is preliminary data.</text>
</comment>
<evidence type="ECO:0000313" key="3">
    <source>
        <dbReference type="Proteomes" id="UP001596223"/>
    </source>
</evidence>
<reference evidence="3" key="1">
    <citation type="journal article" date="2019" name="Int. J. Syst. Evol. Microbiol.">
        <title>The Global Catalogue of Microorganisms (GCM) 10K type strain sequencing project: providing services to taxonomists for standard genome sequencing and annotation.</title>
        <authorList>
            <consortium name="The Broad Institute Genomics Platform"/>
            <consortium name="The Broad Institute Genome Sequencing Center for Infectious Disease"/>
            <person name="Wu L."/>
            <person name="Ma J."/>
        </authorList>
    </citation>
    <scope>NUCLEOTIDE SEQUENCE [LARGE SCALE GENOMIC DNA]</scope>
    <source>
        <strain evidence="3">CCUG 36956</strain>
    </source>
</reference>
<dbReference type="EMBL" id="JBHSQN010000013">
    <property type="protein sequence ID" value="MFC6013064.1"/>
    <property type="molecule type" value="Genomic_DNA"/>
</dbReference>
<keyword evidence="1" id="KW-0812">Transmembrane</keyword>
<dbReference type="Proteomes" id="UP001596223">
    <property type="component" value="Unassembled WGS sequence"/>
</dbReference>
<gene>
    <name evidence="2" type="ORF">ACFP3H_18555</name>
</gene>
<proteinExistence type="predicted"/>
<accession>A0ABW1JUA5</accession>
<feature type="transmembrane region" description="Helical" evidence="1">
    <location>
        <begin position="12"/>
        <end position="32"/>
    </location>
</feature>
<keyword evidence="1" id="KW-0472">Membrane</keyword>